<dbReference type="GO" id="GO:0005737">
    <property type="term" value="C:cytoplasm"/>
    <property type="evidence" value="ECO:0007669"/>
    <property type="project" value="TreeGrafter"/>
</dbReference>
<dbReference type="GO" id="GO:0008033">
    <property type="term" value="P:tRNA processing"/>
    <property type="evidence" value="ECO:0007669"/>
    <property type="project" value="UniProtKB-KW"/>
</dbReference>
<dbReference type="InterPro" id="IPR016193">
    <property type="entry name" value="Cytidine_deaminase-like"/>
</dbReference>
<dbReference type="PANTHER" id="PTHR11079">
    <property type="entry name" value="CYTOSINE DEAMINASE FAMILY MEMBER"/>
    <property type="match status" value="1"/>
</dbReference>
<evidence type="ECO:0000313" key="5">
    <source>
        <dbReference type="Proteomes" id="UP001157974"/>
    </source>
</evidence>
<dbReference type="Gene3D" id="3.40.140.10">
    <property type="entry name" value="Cytidine Deaminase, domain 2"/>
    <property type="match status" value="1"/>
</dbReference>
<evidence type="ECO:0000256" key="1">
    <source>
        <dbReference type="ARBA" id="ARBA00022694"/>
    </source>
</evidence>
<comment type="caution">
    <text evidence="4">The sequence shown here is derived from an EMBL/GenBank/DDBJ whole genome shotgun (WGS) entry which is preliminary data.</text>
</comment>
<evidence type="ECO:0000256" key="2">
    <source>
        <dbReference type="ARBA" id="ARBA00038160"/>
    </source>
</evidence>
<name>A0AAV8UJR5_9RHOD</name>
<comment type="similarity">
    <text evidence="2">Belongs to the cytidine and deoxycytidylate deaminase family. ADAT3 subfamily.</text>
</comment>
<dbReference type="GO" id="GO:0052717">
    <property type="term" value="F:tRNA-specific adenosine-34 deaminase activity"/>
    <property type="evidence" value="ECO:0007669"/>
    <property type="project" value="TreeGrafter"/>
</dbReference>
<keyword evidence="1" id="KW-0819">tRNA processing</keyword>
<dbReference type="PANTHER" id="PTHR11079:SF156">
    <property type="entry name" value="INACTIVE TRNA-SPECIFIC ADENOSINE DEAMINASE-LIKE PROTEIN 3-RELATED"/>
    <property type="match status" value="1"/>
</dbReference>
<dbReference type="Pfam" id="PF00383">
    <property type="entry name" value="dCMP_cyt_deam_1"/>
    <property type="match status" value="1"/>
</dbReference>
<organism evidence="4 5">
    <name type="scientific">Rhodosorus marinus</name>
    <dbReference type="NCBI Taxonomy" id="101924"/>
    <lineage>
        <taxon>Eukaryota</taxon>
        <taxon>Rhodophyta</taxon>
        <taxon>Stylonematophyceae</taxon>
        <taxon>Stylonematales</taxon>
        <taxon>Stylonemataceae</taxon>
        <taxon>Rhodosorus</taxon>
    </lineage>
</organism>
<dbReference type="PROSITE" id="PS51747">
    <property type="entry name" value="CYT_DCMP_DEAMINASES_2"/>
    <property type="match status" value="1"/>
</dbReference>
<dbReference type="InterPro" id="IPR002125">
    <property type="entry name" value="CMP_dCMP_dom"/>
</dbReference>
<keyword evidence="5" id="KW-1185">Reference proteome</keyword>
<dbReference type="SUPFAM" id="SSF53927">
    <property type="entry name" value="Cytidine deaminase-like"/>
    <property type="match status" value="1"/>
</dbReference>
<dbReference type="GO" id="GO:0005634">
    <property type="term" value="C:nucleus"/>
    <property type="evidence" value="ECO:0007669"/>
    <property type="project" value="TreeGrafter"/>
</dbReference>
<proteinExistence type="inferred from homology"/>
<dbReference type="CDD" id="cd01285">
    <property type="entry name" value="nucleoside_deaminase"/>
    <property type="match status" value="1"/>
</dbReference>
<dbReference type="Proteomes" id="UP001157974">
    <property type="component" value="Unassembled WGS sequence"/>
</dbReference>
<accession>A0AAV8UJR5</accession>
<dbReference type="EMBL" id="JAMWBK010000013">
    <property type="protein sequence ID" value="KAJ8900911.1"/>
    <property type="molecule type" value="Genomic_DNA"/>
</dbReference>
<sequence>MAKPLRIPLDDEEERSSFPLTEVVTSAVETSSASKLMLLFKDILPMDEDLGHLKRIRRVDNRLEIVLGRANLWESAQSSNEELLRTFNLNPVTVEVSSVEPRNKEEMEEMGQYWPVTYKPKRVRAPLPSEAEYEVMMEHARQIHIRSSSLEAGELCSTVAMIVDPKDGSIVSEGAVDTSDAISHAVLGCIRNAATVLSTRPGALYLCTGLDCYVVMEPCVMCTMALVHSRIRRTVFSQRNEVFGGLLRTKIHRERALNHRFEAYQVDLSCDDYRSS</sequence>
<evidence type="ECO:0000313" key="4">
    <source>
        <dbReference type="EMBL" id="KAJ8900911.1"/>
    </source>
</evidence>
<feature type="domain" description="CMP/dCMP-type deaminase" evidence="3">
    <location>
        <begin position="140"/>
        <end position="264"/>
    </location>
</feature>
<protein>
    <recommendedName>
        <fullName evidence="3">CMP/dCMP-type deaminase domain-containing protein</fullName>
    </recommendedName>
</protein>
<reference evidence="4 5" key="1">
    <citation type="journal article" date="2023" name="Nat. Commun.">
        <title>Origin of minicircular mitochondrial genomes in red algae.</title>
        <authorList>
            <person name="Lee Y."/>
            <person name="Cho C.H."/>
            <person name="Lee Y.M."/>
            <person name="Park S.I."/>
            <person name="Yang J.H."/>
            <person name="West J.A."/>
            <person name="Bhattacharya D."/>
            <person name="Yoon H.S."/>
        </authorList>
    </citation>
    <scope>NUCLEOTIDE SEQUENCE [LARGE SCALE GENOMIC DNA]</scope>
    <source>
        <strain evidence="4 5">CCMP1338</strain>
        <tissue evidence="4">Whole cell</tissue>
    </source>
</reference>
<gene>
    <name evidence="4" type="ORF">NDN08_000210</name>
</gene>
<dbReference type="AlphaFoldDB" id="A0AAV8UJR5"/>
<evidence type="ECO:0000259" key="3">
    <source>
        <dbReference type="PROSITE" id="PS51747"/>
    </source>
</evidence>